<protein>
    <submittedName>
        <fullName evidence="2">Dienelactone hydrolase family protein</fullName>
    </submittedName>
</protein>
<accession>A0A9W7NH23</accession>
<dbReference type="InterPro" id="IPR002925">
    <property type="entry name" value="Dienelactn_hydro"/>
</dbReference>
<dbReference type="InterPro" id="IPR051049">
    <property type="entry name" value="Dienelactone_hydrolase-like"/>
</dbReference>
<dbReference type="InterPro" id="IPR029058">
    <property type="entry name" value="AB_hydrolase_fold"/>
</dbReference>
<dbReference type="AlphaFoldDB" id="A0A9W7NH23"/>
<name>A0A9W7NH23_9PROT</name>
<dbReference type="GO" id="GO:0016787">
    <property type="term" value="F:hydrolase activity"/>
    <property type="evidence" value="ECO:0007669"/>
    <property type="project" value="UniProtKB-KW"/>
</dbReference>
<organism evidence="2 3">
    <name type="scientific">Roseomonas genomospecies 6</name>
    <dbReference type="NCBI Taxonomy" id="214106"/>
    <lineage>
        <taxon>Bacteria</taxon>
        <taxon>Pseudomonadati</taxon>
        <taxon>Pseudomonadota</taxon>
        <taxon>Alphaproteobacteria</taxon>
        <taxon>Acetobacterales</taxon>
        <taxon>Roseomonadaceae</taxon>
        <taxon>Roseomonas</taxon>
    </lineage>
</organism>
<gene>
    <name evidence="2" type="ORF">DS843_20150</name>
</gene>
<comment type="caution">
    <text evidence="2">The sequence shown here is derived from an EMBL/GenBank/DDBJ whole genome shotgun (WGS) entry which is preliminary data.</text>
</comment>
<reference evidence="2 3" key="1">
    <citation type="submission" date="2018-07" db="EMBL/GenBank/DDBJ databases">
        <title>Genome sequence of Azospirillum sp. ATCC 49961.</title>
        <authorList>
            <person name="Sant'Anna F.H."/>
            <person name="Baldani J.I."/>
            <person name="Zilli J.E."/>
            <person name="Reis V.M."/>
            <person name="Hartmann A."/>
            <person name="Cruz L."/>
            <person name="de Souza E.M."/>
            <person name="de Oliveira Pedrosa F."/>
            <person name="Passaglia L.M.P."/>
        </authorList>
    </citation>
    <scope>NUCLEOTIDE SEQUENCE [LARGE SCALE GENOMIC DNA]</scope>
    <source>
        <strain evidence="2 3">ATCC 49961</strain>
    </source>
</reference>
<proteinExistence type="predicted"/>
<dbReference type="RefSeq" id="WP_149470635.1">
    <property type="nucleotide sequence ID" value="NZ_QOKW01000017.1"/>
</dbReference>
<sequence length="232" mass="24558">MTDISIPAGDGGSFTAYVAKPAGGGPAPGLVVIQEIFGVNQVMRDLCDGFAAQGWLAVCPDLFWRQEPGVQLTDKTQEEWNRAFALMNGLDQGKAVDDLKSTLAWLRGNPDCTGKVGSVGYCLGGRLAFMMAARSDSDANVSYYGVGLDGLTGEAPNITKPLLMHIAEKDQFVPAEAREKVLAAVKGNPNVTAHVYPGMDHAFAREGGAHFDAQAADLANGRTAAFFKQHLG</sequence>
<dbReference type="Gene3D" id="3.40.50.1820">
    <property type="entry name" value="alpha/beta hydrolase"/>
    <property type="match status" value="1"/>
</dbReference>
<dbReference type="EMBL" id="QOKW01000017">
    <property type="protein sequence ID" value="KAA0678425.1"/>
    <property type="molecule type" value="Genomic_DNA"/>
</dbReference>
<evidence type="ECO:0000259" key="1">
    <source>
        <dbReference type="Pfam" id="PF01738"/>
    </source>
</evidence>
<evidence type="ECO:0000313" key="3">
    <source>
        <dbReference type="Proteomes" id="UP000480854"/>
    </source>
</evidence>
<dbReference type="Pfam" id="PF01738">
    <property type="entry name" value="DLH"/>
    <property type="match status" value="1"/>
</dbReference>
<feature type="domain" description="Dienelactone hydrolase" evidence="1">
    <location>
        <begin position="14"/>
        <end position="231"/>
    </location>
</feature>
<dbReference type="PANTHER" id="PTHR46623">
    <property type="entry name" value="CARBOXYMETHYLENEBUTENOLIDASE-RELATED"/>
    <property type="match status" value="1"/>
</dbReference>
<dbReference type="OrthoDB" id="9771666at2"/>
<dbReference type="PANTHER" id="PTHR46623:SF6">
    <property type="entry name" value="ALPHA_BETA-HYDROLASES SUPERFAMILY PROTEIN"/>
    <property type="match status" value="1"/>
</dbReference>
<keyword evidence="3" id="KW-1185">Reference proteome</keyword>
<keyword evidence="2" id="KW-0378">Hydrolase</keyword>
<dbReference type="Proteomes" id="UP000480854">
    <property type="component" value="Unassembled WGS sequence"/>
</dbReference>
<dbReference type="SUPFAM" id="SSF53474">
    <property type="entry name" value="alpha/beta-Hydrolases"/>
    <property type="match status" value="1"/>
</dbReference>
<evidence type="ECO:0000313" key="2">
    <source>
        <dbReference type="EMBL" id="KAA0678425.1"/>
    </source>
</evidence>